<protein>
    <recommendedName>
        <fullName evidence="4">Helicase XPB/Ssl2 N-terminal domain-containing protein</fullName>
    </recommendedName>
</protein>
<feature type="region of interest" description="Disordered" evidence="1">
    <location>
        <begin position="364"/>
        <end position="435"/>
    </location>
</feature>
<proteinExistence type="predicted"/>
<dbReference type="Proteomes" id="UP001157091">
    <property type="component" value="Unassembled WGS sequence"/>
</dbReference>
<feature type="compositionally biased region" description="Basic residues" evidence="1">
    <location>
        <begin position="339"/>
        <end position="348"/>
    </location>
</feature>
<keyword evidence="3" id="KW-1185">Reference proteome</keyword>
<reference evidence="3" key="1">
    <citation type="journal article" date="2019" name="Int. J. Syst. Evol. Microbiol.">
        <title>The Global Catalogue of Microorganisms (GCM) 10K type strain sequencing project: providing services to taxonomists for standard genome sequencing and annotation.</title>
        <authorList>
            <consortium name="The Broad Institute Genomics Platform"/>
            <consortium name="The Broad Institute Genome Sequencing Center for Infectious Disease"/>
            <person name="Wu L."/>
            <person name="Ma J."/>
        </authorList>
    </citation>
    <scope>NUCLEOTIDE SEQUENCE [LARGE SCALE GENOMIC DNA]</scope>
    <source>
        <strain evidence="3">NBRC 106348</strain>
    </source>
</reference>
<sequence length="435" mass="44989">MGAVVGGLAPADDVPADDLAPAASATAERLEVLALVWDAAAPGAAPDLRAAPGVLESLGPYPAGLLAPEPATAPDDRALAPLDDAPPGARAILDALTWGLPVGVAPRSEARAVTATDWLVAHGLLERLGGDDAGRVAVPAPVSLALRGGLTHRDVRPTPPVPERAPHPAATVDAEAGRAAEEAVRLVTDLVRAWEQAPPPVLRTGGLGARDLRRLALRLDVDEPTAAQVAELALAAELVADDGEVPASFVPTTLVDAWLTDDVAGRWADLARAWLTSSRTPWVATTRDAAGTLRSALDPTHTAGWAARLRRTVLDAAASSPAPSPTTTSRTSSPGPPRARSRPGRRWRASGAARSCWASSRWARSALQVPRSSRRPTAVRAPAPTRSPRSTPSCHPRWTTCSSRATSPASSRAVPRGTSPGSSTTPLRSSRGAAR</sequence>
<accession>A0ABQ6I426</accession>
<evidence type="ECO:0000313" key="3">
    <source>
        <dbReference type="Proteomes" id="UP001157091"/>
    </source>
</evidence>
<name>A0ABQ6I426_9MICO</name>
<gene>
    <name evidence="2" type="ORF">GCM10025864_24720</name>
</gene>
<feature type="region of interest" description="Disordered" evidence="1">
    <location>
        <begin position="317"/>
        <end position="352"/>
    </location>
</feature>
<feature type="compositionally biased region" description="Low complexity" evidence="1">
    <location>
        <begin position="364"/>
        <end position="416"/>
    </location>
</feature>
<organism evidence="2 3">
    <name type="scientific">Luteimicrobium album</name>
    <dbReference type="NCBI Taxonomy" id="1054550"/>
    <lineage>
        <taxon>Bacteria</taxon>
        <taxon>Bacillati</taxon>
        <taxon>Actinomycetota</taxon>
        <taxon>Actinomycetes</taxon>
        <taxon>Micrococcales</taxon>
        <taxon>Luteimicrobium</taxon>
    </lineage>
</organism>
<feature type="compositionally biased region" description="Low complexity" evidence="1">
    <location>
        <begin position="317"/>
        <end position="333"/>
    </location>
</feature>
<feature type="region of interest" description="Disordered" evidence="1">
    <location>
        <begin position="151"/>
        <end position="176"/>
    </location>
</feature>
<evidence type="ECO:0000313" key="2">
    <source>
        <dbReference type="EMBL" id="GMA24713.1"/>
    </source>
</evidence>
<evidence type="ECO:0008006" key="4">
    <source>
        <dbReference type="Google" id="ProtNLM"/>
    </source>
</evidence>
<dbReference type="EMBL" id="BSUK01000001">
    <property type="protein sequence ID" value="GMA24713.1"/>
    <property type="molecule type" value="Genomic_DNA"/>
</dbReference>
<evidence type="ECO:0000256" key="1">
    <source>
        <dbReference type="SAM" id="MobiDB-lite"/>
    </source>
</evidence>
<dbReference type="RefSeq" id="WP_284293453.1">
    <property type="nucleotide sequence ID" value="NZ_BSUK01000001.1"/>
</dbReference>
<feature type="compositionally biased region" description="Polar residues" evidence="1">
    <location>
        <begin position="419"/>
        <end position="428"/>
    </location>
</feature>
<comment type="caution">
    <text evidence="2">The sequence shown here is derived from an EMBL/GenBank/DDBJ whole genome shotgun (WGS) entry which is preliminary data.</text>
</comment>